<feature type="signal peptide" evidence="3">
    <location>
        <begin position="1"/>
        <end position="25"/>
    </location>
</feature>
<feature type="region of interest" description="Disordered" evidence="1">
    <location>
        <begin position="36"/>
        <end position="79"/>
    </location>
</feature>
<accession>A0ABS3LFR3</accession>
<organism evidence="4 5">
    <name type="scientific">Candidatus Enterococcus moelleringii</name>
    <dbReference type="NCBI Taxonomy" id="2815325"/>
    <lineage>
        <taxon>Bacteria</taxon>
        <taxon>Bacillati</taxon>
        <taxon>Bacillota</taxon>
        <taxon>Bacilli</taxon>
        <taxon>Lactobacillales</taxon>
        <taxon>Enterococcaceae</taxon>
        <taxon>Enterococcus</taxon>
    </lineage>
</organism>
<evidence type="ECO:0000313" key="4">
    <source>
        <dbReference type="EMBL" id="MBO1308482.1"/>
    </source>
</evidence>
<name>A0ABS3LFR3_9ENTE</name>
<sequence>MKKVVVLLLSSFACFFCIGGYQALAAETQGSIRLEGWADIEPPKPNQPAGPQGQSSLKIEQADIPTDTPASQRITPRKASTAAYYPQTNFIRNNWHWIGVLFLLFLLLLLKRKRKEDKVET</sequence>
<reference evidence="4 5" key="1">
    <citation type="submission" date="2021-03" db="EMBL/GenBank/DDBJ databases">
        <title>Enterococcal diversity collection.</title>
        <authorList>
            <person name="Gilmore M.S."/>
            <person name="Schwartzman J."/>
            <person name="Van Tyne D."/>
            <person name="Martin M."/>
            <person name="Earl A.M."/>
            <person name="Manson A.L."/>
            <person name="Straub T."/>
            <person name="Salamzade R."/>
            <person name="Saavedra J."/>
            <person name="Lebreton F."/>
            <person name="Prichula J."/>
            <person name="Schaufler K."/>
            <person name="Gaca A."/>
            <person name="Sgardioli B."/>
            <person name="Wagenaar J."/>
            <person name="Strong T."/>
        </authorList>
    </citation>
    <scope>NUCLEOTIDE SEQUENCE [LARGE SCALE GENOMIC DNA]</scope>
    <source>
        <strain evidence="4 5">669A</strain>
    </source>
</reference>
<dbReference type="Proteomes" id="UP000664601">
    <property type="component" value="Unassembled WGS sequence"/>
</dbReference>
<gene>
    <name evidence="4" type="ORF">JZO70_20070</name>
</gene>
<keyword evidence="3" id="KW-0732">Signal</keyword>
<keyword evidence="2" id="KW-0472">Membrane</keyword>
<feature type="transmembrane region" description="Helical" evidence="2">
    <location>
        <begin position="94"/>
        <end position="110"/>
    </location>
</feature>
<evidence type="ECO:0008006" key="6">
    <source>
        <dbReference type="Google" id="ProtNLM"/>
    </source>
</evidence>
<protein>
    <recommendedName>
        <fullName evidence="6">Gram-positive cocci surface proteins LPxTG domain-containing protein</fullName>
    </recommendedName>
</protein>
<keyword evidence="2" id="KW-1133">Transmembrane helix</keyword>
<keyword evidence="5" id="KW-1185">Reference proteome</keyword>
<proteinExistence type="predicted"/>
<evidence type="ECO:0000256" key="3">
    <source>
        <dbReference type="SAM" id="SignalP"/>
    </source>
</evidence>
<feature type="chain" id="PRO_5046777898" description="Gram-positive cocci surface proteins LPxTG domain-containing protein" evidence="3">
    <location>
        <begin position="26"/>
        <end position="121"/>
    </location>
</feature>
<keyword evidence="2" id="KW-0812">Transmembrane</keyword>
<evidence type="ECO:0000256" key="2">
    <source>
        <dbReference type="SAM" id="Phobius"/>
    </source>
</evidence>
<dbReference type="EMBL" id="JAFREM010000033">
    <property type="protein sequence ID" value="MBO1308482.1"/>
    <property type="molecule type" value="Genomic_DNA"/>
</dbReference>
<dbReference type="RefSeq" id="WP_207675474.1">
    <property type="nucleotide sequence ID" value="NZ_JAFREM010000033.1"/>
</dbReference>
<evidence type="ECO:0000313" key="5">
    <source>
        <dbReference type="Proteomes" id="UP000664601"/>
    </source>
</evidence>
<evidence type="ECO:0000256" key="1">
    <source>
        <dbReference type="SAM" id="MobiDB-lite"/>
    </source>
</evidence>
<comment type="caution">
    <text evidence="4">The sequence shown here is derived from an EMBL/GenBank/DDBJ whole genome shotgun (WGS) entry which is preliminary data.</text>
</comment>